<sequence>MASGFSGDGGGMEFYGGAGRSILGDTGTVIKSDNKIFNRCANPQQLEIGDVWDEIGDVWNETYWMSGDEIETKLSPVFDQILTPVVSGLSLGSRGFFCRLRRFLFPGDGGFFSIDLAGYPPD</sequence>
<organism evidence="1 2">
    <name type="scientific">Brassica cretica</name>
    <name type="common">Mustard</name>
    <dbReference type="NCBI Taxonomy" id="69181"/>
    <lineage>
        <taxon>Eukaryota</taxon>
        <taxon>Viridiplantae</taxon>
        <taxon>Streptophyta</taxon>
        <taxon>Embryophyta</taxon>
        <taxon>Tracheophyta</taxon>
        <taxon>Spermatophyta</taxon>
        <taxon>Magnoliopsida</taxon>
        <taxon>eudicotyledons</taxon>
        <taxon>Gunneridae</taxon>
        <taxon>Pentapetalae</taxon>
        <taxon>rosids</taxon>
        <taxon>malvids</taxon>
        <taxon>Brassicales</taxon>
        <taxon>Brassicaceae</taxon>
        <taxon>Brassiceae</taxon>
        <taxon>Brassica</taxon>
    </lineage>
</organism>
<reference evidence="1" key="1">
    <citation type="submission" date="2019-12" db="EMBL/GenBank/DDBJ databases">
        <title>Genome sequencing and annotation of Brassica cretica.</title>
        <authorList>
            <person name="Studholme D.J."/>
            <person name="Sarris P."/>
        </authorList>
    </citation>
    <scope>NUCLEOTIDE SEQUENCE</scope>
    <source>
        <strain evidence="1">PFS-109/04</strain>
        <tissue evidence="1">Leaf</tissue>
    </source>
</reference>
<dbReference type="AlphaFoldDB" id="A0A8S9R6M2"/>
<proteinExistence type="predicted"/>
<accession>A0A8S9R6M2</accession>
<comment type="caution">
    <text evidence="1">The sequence shown here is derived from an EMBL/GenBank/DDBJ whole genome shotgun (WGS) entry which is preliminary data.</text>
</comment>
<evidence type="ECO:0000313" key="1">
    <source>
        <dbReference type="EMBL" id="KAF3558465.1"/>
    </source>
</evidence>
<gene>
    <name evidence="1" type="ORF">F2Q69_00017291</name>
</gene>
<dbReference type="EMBL" id="QGKX02000996">
    <property type="protein sequence ID" value="KAF3558465.1"/>
    <property type="molecule type" value="Genomic_DNA"/>
</dbReference>
<protein>
    <submittedName>
        <fullName evidence="1">Uncharacterized protein</fullName>
    </submittedName>
</protein>
<name>A0A8S9R6M2_BRACR</name>
<evidence type="ECO:0000313" key="2">
    <source>
        <dbReference type="Proteomes" id="UP000712600"/>
    </source>
</evidence>
<dbReference type="Proteomes" id="UP000712600">
    <property type="component" value="Unassembled WGS sequence"/>
</dbReference>